<dbReference type="Proteomes" id="UP000800035">
    <property type="component" value="Unassembled WGS sequence"/>
</dbReference>
<name>A0A6A5TCZ0_9PLEO</name>
<dbReference type="EMBL" id="ML977028">
    <property type="protein sequence ID" value="KAF1950158.1"/>
    <property type="molecule type" value="Genomic_DNA"/>
</dbReference>
<dbReference type="SMART" id="SM00225">
    <property type="entry name" value="BTB"/>
    <property type="match status" value="1"/>
</dbReference>
<dbReference type="CDD" id="cd18316">
    <property type="entry name" value="BTB_POZ_KCTD-like"/>
    <property type="match status" value="1"/>
</dbReference>
<dbReference type="PANTHER" id="PTHR11145:SF8">
    <property type="entry name" value="RE57120P"/>
    <property type="match status" value="1"/>
</dbReference>
<dbReference type="InterPro" id="IPR000210">
    <property type="entry name" value="BTB/POZ_dom"/>
</dbReference>
<dbReference type="InterPro" id="IPR011333">
    <property type="entry name" value="SKP1/BTB/POZ_sf"/>
</dbReference>
<dbReference type="InterPro" id="IPR003131">
    <property type="entry name" value="T1-type_BTB"/>
</dbReference>
<dbReference type="GO" id="GO:0051260">
    <property type="term" value="P:protein homooligomerization"/>
    <property type="evidence" value="ECO:0007669"/>
    <property type="project" value="InterPro"/>
</dbReference>
<dbReference type="Gene3D" id="3.30.710.10">
    <property type="entry name" value="Potassium Channel Kv1.1, Chain A"/>
    <property type="match status" value="1"/>
</dbReference>
<dbReference type="AlphaFoldDB" id="A0A6A5TCZ0"/>
<protein>
    <recommendedName>
        <fullName evidence="2">BTB domain-containing protein</fullName>
    </recommendedName>
</protein>
<evidence type="ECO:0000259" key="2">
    <source>
        <dbReference type="SMART" id="SM00225"/>
    </source>
</evidence>
<proteinExistence type="predicted"/>
<dbReference type="PANTHER" id="PTHR11145">
    <property type="entry name" value="BTB/POZ DOMAIN-CONTAINING ADAPTER FOR CUL3-MEDIATED RHOA DEGRADATION PROTEIN FAMILY MEMBER"/>
    <property type="match status" value="1"/>
</dbReference>
<feature type="domain" description="BTB" evidence="2">
    <location>
        <begin position="50"/>
        <end position="156"/>
    </location>
</feature>
<evidence type="ECO:0000256" key="1">
    <source>
        <dbReference type="SAM" id="MobiDB-lite"/>
    </source>
</evidence>
<reference evidence="3" key="1">
    <citation type="journal article" date="2020" name="Stud. Mycol.">
        <title>101 Dothideomycetes genomes: a test case for predicting lifestyles and emergence of pathogens.</title>
        <authorList>
            <person name="Haridas S."/>
            <person name="Albert R."/>
            <person name="Binder M."/>
            <person name="Bloem J."/>
            <person name="Labutti K."/>
            <person name="Salamov A."/>
            <person name="Andreopoulos B."/>
            <person name="Baker S."/>
            <person name="Barry K."/>
            <person name="Bills G."/>
            <person name="Bluhm B."/>
            <person name="Cannon C."/>
            <person name="Castanera R."/>
            <person name="Culley D."/>
            <person name="Daum C."/>
            <person name="Ezra D."/>
            <person name="Gonzalez J."/>
            <person name="Henrissat B."/>
            <person name="Kuo A."/>
            <person name="Liang C."/>
            <person name="Lipzen A."/>
            <person name="Lutzoni F."/>
            <person name="Magnuson J."/>
            <person name="Mondo S."/>
            <person name="Nolan M."/>
            <person name="Ohm R."/>
            <person name="Pangilinan J."/>
            <person name="Park H.-J."/>
            <person name="Ramirez L."/>
            <person name="Alfaro M."/>
            <person name="Sun H."/>
            <person name="Tritt A."/>
            <person name="Yoshinaga Y."/>
            <person name="Zwiers L.-H."/>
            <person name="Turgeon B."/>
            <person name="Goodwin S."/>
            <person name="Spatafora J."/>
            <person name="Crous P."/>
            <person name="Grigoriev I."/>
        </authorList>
    </citation>
    <scope>NUCLEOTIDE SEQUENCE</scope>
    <source>
        <strain evidence="3">CBS 675.92</strain>
    </source>
</reference>
<gene>
    <name evidence="3" type="ORF">CC80DRAFT_554618</name>
</gene>
<evidence type="ECO:0000313" key="4">
    <source>
        <dbReference type="Proteomes" id="UP000800035"/>
    </source>
</evidence>
<sequence>MSDDAPSRLSLFGGPAEEPRQHGERGGFPTTTQLGSTRPKEPTIDSDIPPVITLDVGGRHFRTLAVTLNESSFLCNYIKGVWTWMPQEDGSYFLDADPDLFAHLLRFMRRPSVFPFFYDKGKGFDYDLYNKLEEEANYFGIDALAEWIEKKKYLGALKIHAGSPIVCEIGDFRGLDNNVHEEDVRRYITGTRPVYVCPRGIPVHKGDPARCGQACAKARGGAEYEYENEEYMQVVSFSRTEKFVESVCRLPSG</sequence>
<dbReference type="SUPFAM" id="SSF54695">
    <property type="entry name" value="POZ domain"/>
    <property type="match status" value="1"/>
</dbReference>
<feature type="region of interest" description="Disordered" evidence="1">
    <location>
        <begin position="1"/>
        <end position="46"/>
    </location>
</feature>
<dbReference type="OrthoDB" id="2414723at2759"/>
<keyword evidence="4" id="KW-1185">Reference proteome</keyword>
<dbReference type="InterPro" id="IPR045068">
    <property type="entry name" value="BACURD1-3"/>
</dbReference>
<organism evidence="3 4">
    <name type="scientific">Byssothecium circinans</name>
    <dbReference type="NCBI Taxonomy" id="147558"/>
    <lineage>
        <taxon>Eukaryota</taxon>
        <taxon>Fungi</taxon>
        <taxon>Dikarya</taxon>
        <taxon>Ascomycota</taxon>
        <taxon>Pezizomycotina</taxon>
        <taxon>Dothideomycetes</taxon>
        <taxon>Pleosporomycetidae</taxon>
        <taxon>Pleosporales</taxon>
        <taxon>Massarineae</taxon>
        <taxon>Massarinaceae</taxon>
        <taxon>Byssothecium</taxon>
    </lineage>
</organism>
<accession>A0A6A5TCZ0</accession>
<evidence type="ECO:0000313" key="3">
    <source>
        <dbReference type="EMBL" id="KAF1950158.1"/>
    </source>
</evidence>
<dbReference type="Pfam" id="PF02214">
    <property type="entry name" value="BTB_2"/>
    <property type="match status" value="1"/>
</dbReference>